<protein>
    <recommendedName>
        <fullName evidence="3">Sfi1 spindle body domain-containing protein</fullName>
    </recommendedName>
</protein>
<reference evidence="2" key="1">
    <citation type="submission" date="2021-01" db="EMBL/GenBank/DDBJ databases">
        <authorList>
            <person name="Corre E."/>
            <person name="Pelletier E."/>
            <person name="Niang G."/>
            <person name="Scheremetjew M."/>
            <person name="Finn R."/>
            <person name="Kale V."/>
            <person name="Holt S."/>
            <person name="Cochrane G."/>
            <person name="Meng A."/>
            <person name="Brown T."/>
            <person name="Cohen L."/>
        </authorList>
    </citation>
    <scope>NUCLEOTIDE SEQUENCE</scope>
    <source>
        <strain evidence="2">NIES-2562</strain>
    </source>
</reference>
<feature type="region of interest" description="Disordered" evidence="1">
    <location>
        <begin position="271"/>
        <end position="319"/>
    </location>
</feature>
<gene>
    <name evidence="2" type="ORF">PBIL07802_LOCUS28023</name>
</gene>
<accession>A0A7S3GGL0</accession>
<feature type="compositionally biased region" description="Low complexity" evidence="1">
    <location>
        <begin position="287"/>
        <end position="300"/>
    </location>
</feature>
<feature type="compositionally biased region" description="Acidic residues" evidence="1">
    <location>
        <begin position="224"/>
        <end position="233"/>
    </location>
</feature>
<evidence type="ECO:0000256" key="1">
    <source>
        <dbReference type="SAM" id="MobiDB-lite"/>
    </source>
</evidence>
<dbReference type="AlphaFoldDB" id="A0A7S3GGL0"/>
<sequence>MTVWKGYVRYERKLRQAGRYFARKLRWRVAEAMQKWKMLSLSRAKRVKEMLKREAVHHLSLQRWAFSCMHNEVRDKKKKEQLRVRILKRWRDSLLFSAFDGWYEYAWMRREGREKKKRLVQGMLVLLCAKAMNTWKVYAKRRGDVRRRMKEEMRRALMMGREGELRQDLLLPSSVGMEWYSGRDVEVREEGGEREEEEEKGGSDIDRCANTKSGEEVRRREEGGENEGEGEGQEGERYILPRYVGLFPLYFGRTEQRRQWQLSNYTSSYLPAPPSLIPPSSRPFLPPTSTTSTSPALRSTHTTSLSVSGGERSGSKNEQGQAYVCCPPLTSLPLSFSPISSLPLSTPSTFSFVSGSPLIPALSKGTAQYYSALSWCERGCAGDVEDGEVVRKTRVKLRCFQVDTTSTVWEIW</sequence>
<organism evidence="2">
    <name type="scientific">Palpitomonas bilix</name>
    <dbReference type="NCBI Taxonomy" id="652834"/>
    <lineage>
        <taxon>Eukaryota</taxon>
        <taxon>Eukaryota incertae sedis</taxon>
    </lineage>
</organism>
<evidence type="ECO:0000313" key="2">
    <source>
        <dbReference type="EMBL" id="CAE0265685.1"/>
    </source>
</evidence>
<feature type="compositionally biased region" description="Pro residues" evidence="1">
    <location>
        <begin position="271"/>
        <end position="286"/>
    </location>
</feature>
<feature type="compositionally biased region" description="Basic and acidic residues" evidence="1">
    <location>
        <begin position="200"/>
        <end position="223"/>
    </location>
</feature>
<dbReference type="EMBL" id="HBIB01042796">
    <property type="protein sequence ID" value="CAE0265685.1"/>
    <property type="molecule type" value="Transcribed_RNA"/>
</dbReference>
<proteinExistence type="predicted"/>
<name>A0A7S3GGL0_9EUKA</name>
<feature type="region of interest" description="Disordered" evidence="1">
    <location>
        <begin position="186"/>
        <end position="234"/>
    </location>
</feature>
<evidence type="ECO:0008006" key="3">
    <source>
        <dbReference type="Google" id="ProtNLM"/>
    </source>
</evidence>